<protein>
    <submittedName>
        <fullName evidence="1">Uncharacterized protein</fullName>
    </submittedName>
</protein>
<proteinExistence type="predicted"/>
<dbReference type="Proteomes" id="UP000596145">
    <property type="component" value="Chromosome"/>
</dbReference>
<name>A0A7T4EF32_9CORY</name>
<organism evidence="1 2">
    <name type="scientific">Corynebacterium glucuronolyticum</name>
    <dbReference type="NCBI Taxonomy" id="39791"/>
    <lineage>
        <taxon>Bacteria</taxon>
        <taxon>Bacillati</taxon>
        <taxon>Actinomycetota</taxon>
        <taxon>Actinomycetes</taxon>
        <taxon>Mycobacteriales</taxon>
        <taxon>Corynebacteriaceae</taxon>
        <taxon>Corynebacterium</taxon>
    </lineage>
</organism>
<reference evidence="1 2" key="1">
    <citation type="submission" date="2020-12" db="EMBL/GenBank/DDBJ databases">
        <title>FDA dAtabase for Regulatory Grade micrObial Sequences (FDA-ARGOS): Supporting development and validation of Infectious Disease Dx tests.</title>
        <authorList>
            <person name="Sproer C."/>
            <person name="Gronow S."/>
            <person name="Severitt S."/>
            <person name="Schroder I."/>
            <person name="Tallon L."/>
            <person name="Sadzewicz L."/>
            <person name="Zhao X."/>
            <person name="Boylan J."/>
            <person name="Ott S."/>
            <person name="Bowen H."/>
            <person name="Vavikolanu K."/>
            <person name="Mehta A."/>
            <person name="Aluvathingal J."/>
            <person name="Nadendla S."/>
            <person name="Lowell S."/>
            <person name="Myers T."/>
            <person name="Yan Y."/>
            <person name="Sichtig H."/>
        </authorList>
    </citation>
    <scope>NUCLEOTIDE SEQUENCE [LARGE SCALE GENOMIC DNA]</scope>
    <source>
        <strain evidence="1 2">FDAARGOS_1053</strain>
    </source>
</reference>
<evidence type="ECO:0000313" key="1">
    <source>
        <dbReference type="EMBL" id="QQB46222.1"/>
    </source>
</evidence>
<evidence type="ECO:0000313" key="2">
    <source>
        <dbReference type="Proteomes" id="UP000596145"/>
    </source>
</evidence>
<dbReference type="RefSeq" id="WP_143336958.1">
    <property type="nucleotide sequence ID" value="NZ_CP066007.1"/>
</dbReference>
<sequence>MTKGIELDRDAYRDLYLCREAGWCPAAPIVVEHFQELVRYDRCRMRWTITRKAAEAMARYEESQEGLIHDEP</sequence>
<dbReference type="EMBL" id="CP066007">
    <property type="protein sequence ID" value="QQB46222.1"/>
    <property type="molecule type" value="Genomic_DNA"/>
</dbReference>
<accession>A0A7T4EF32</accession>
<gene>
    <name evidence="1" type="ORF">I6I10_12375</name>
</gene>
<dbReference type="AlphaFoldDB" id="A0A7T4EF32"/>
<dbReference type="GeneID" id="92759506"/>